<proteinExistence type="predicted"/>
<keyword evidence="3" id="KW-1185">Reference proteome</keyword>
<dbReference type="Gene3D" id="3.10.180.10">
    <property type="entry name" value="2,3-Dihydroxybiphenyl 1,2-Dioxygenase, domain 1"/>
    <property type="match status" value="1"/>
</dbReference>
<dbReference type="InterPro" id="IPR041581">
    <property type="entry name" value="Glyoxalase_6"/>
</dbReference>
<reference evidence="2 3" key="1">
    <citation type="submission" date="2024-06" db="EMBL/GenBank/DDBJ databases">
        <authorList>
            <person name="Li F."/>
        </authorList>
    </citation>
    <scope>NUCLEOTIDE SEQUENCE [LARGE SCALE GENOMIC DNA]</scope>
    <source>
        <strain evidence="2 3">GXAS 311</strain>
    </source>
</reference>
<gene>
    <name evidence="2" type="ORF">ABVT43_21190</name>
</gene>
<dbReference type="PANTHER" id="PTHR35908:SF1">
    <property type="entry name" value="CONSERVED PROTEIN"/>
    <property type="match status" value="1"/>
</dbReference>
<accession>A0ABV2C0D9</accession>
<feature type="non-terminal residue" evidence="2">
    <location>
        <position position="1"/>
    </location>
</feature>
<dbReference type="InterPro" id="IPR037523">
    <property type="entry name" value="VOC_core"/>
</dbReference>
<dbReference type="RefSeq" id="WP_353898242.1">
    <property type="nucleotide sequence ID" value="NZ_JBEVCJ010000166.1"/>
</dbReference>
<dbReference type="PROSITE" id="PS51819">
    <property type="entry name" value="VOC"/>
    <property type="match status" value="1"/>
</dbReference>
<dbReference type="EMBL" id="JBEVCJ010000166">
    <property type="protein sequence ID" value="MET1257661.1"/>
    <property type="molecule type" value="Genomic_DNA"/>
</dbReference>
<dbReference type="CDD" id="cd06587">
    <property type="entry name" value="VOC"/>
    <property type="match status" value="1"/>
</dbReference>
<comment type="caution">
    <text evidence="2">The sequence shown here is derived from an EMBL/GenBank/DDBJ whole genome shotgun (WGS) entry which is preliminary data.</text>
</comment>
<evidence type="ECO:0000259" key="1">
    <source>
        <dbReference type="PROSITE" id="PS51819"/>
    </source>
</evidence>
<feature type="domain" description="VOC" evidence="1">
    <location>
        <begin position="13"/>
        <end position="136"/>
    </location>
</feature>
<dbReference type="Proteomes" id="UP001548189">
    <property type="component" value="Unassembled WGS sequence"/>
</dbReference>
<name>A0ABV2C0D9_9GAMM</name>
<dbReference type="InterPro" id="IPR029068">
    <property type="entry name" value="Glyas_Bleomycin-R_OHBP_Dase"/>
</dbReference>
<dbReference type="Pfam" id="PF18029">
    <property type="entry name" value="Glyoxalase_6"/>
    <property type="match status" value="1"/>
</dbReference>
<dbReference type="SUPFAM" id="SSF54593">
    <property type="entry name" value="Glyoxalase/Bleomycin resistance protein/Dihydroxybiphenyl dioxygenase"/>
    <property type="match status" value="1"/>
</dbReference>
<protein>
    <submittedName>
        <fullName evidence="2">VOC family protein</fullName>
    </submittedName>
</protein>
<organism evidence="2 3">
    <name type="scientific">Aliikangiella maris</name>
    <dbReference type="NCBI Taxonomy" id="3162458"/>
    <lineage>
        <taxon>Bacteria</taxon>
        <taxon>Pseudomonadati</taxon>
        <taxon>Pseudomonadota</taxon>
        <taxon>Gammaproteobacteria</taxon>
        <taxon>Oceanospirillales</taxon>
        <taxon>Pleioneaceae</taxon>
        <taxon>Aliikangiella</taxon>
    </lineage>
</organism>
<sequence length="136" mass="15537">GVSCLGGTMHKSRLAALVIDSKVEDIEEANKFWEKALGLNCVRSSESWSDRYSHLEVPDDQPRILIQKVDHDSRVHLDIETDDVSAEVKRLSALGAKIFEVFERWVVMEAPTGHRFCVVNPQRPDFPESKNVNFWE</sequence>
<evidence type="ECO:0000313" key="3">
    <source>
        <dbReference type="Proteomes" id="UP001548189"/>
    </source>
</evidence>
<dbReference type="PANTHER" id="PTHR35908">
    <property type="entry name" value="HYPOTHETICAL FUSION PROTEIN"/>
    <property type="match status" value="1"/>
</dbReference>
<evidence type="ECO:0000313" key="2">
    <source>
        <dbReference type="EMBL" id="MET1257661.1"/>
    </source>
</evidence>